<dbReference type="PANTHER" id="PTHR38471">
    <property type="entry name" value="FOUR HELIX BUNDLE PROTEIN"/>
    <property type="match status" value="1"/>
</dbReference>
<gene>
    <name evidence="1" type="ORF">AAE961_09525</name>
</gene>
<protein>
    <submittedName>
        <fullName evidence="1">Four helix bundle protein</fullName>
    </submittedName>
</protein>
<name>A0ABW8U4Q5_9BACT</name>
<reference evidence="1 2" key="1">
    <citation type="submission" date="2024-07" db="EMBL/GenBank/DDBJ databases">
        <authorList>
            <person name="Pitt A."/>
            <person name="Hahn M.W."/>
        </authorList>
    </citation>
    <scope>NUCLEOTIDE SEQUENCE [LARGE SCALE GENOMIC DNA]</scope>
    <source>
        <strain evidence="1 2">2-BAHN-186B</strain>
    </source>
</reference>
<dbReference type="InterPro" id="IPR012657">
    <property type="entry name" value="23S_rRNA-intervening_sequence"/>
</dbReference>
<dbReference type="PANTHER" id="PTHR38471:SF2">
    <property type="entry name" value="FOUR HELIX BUNDLE PROTEIN"/>
    <property type="match status" value="1"/>
</dbReference>
<dbReference type="SUPFAM" id="SSF158446">
    <property type="entry name" value="IVS-encoded protein-like"/>
    <property type="match status" value="1"/>
</dbReference>
<proteinExistence type="predicted"/>
<evidence type="ECO:0000313" key="2">
    <source>
        <dbReference type="Proteomes" id="UP001623553"/>
    </source>
</evidence>
<comment type="caution">
    <text evidence="1">The sequence shown here is derived from an EMBL/GenBank/DDBJ whole genome shotgun (WGS) entry which is preliminary data.</text>
</comment>
<keyword evidence="2" id="KW-1185">Reference proteome</keyword>
<dbReference type="Pfam" id="PF05635">
    <property type="entry name" value="23S_rRNA_IVP"/>
    <property type="match status" value="1"/>
</dbReference>
<dbReference type="Proteomes" id="UP001623553">
    <property type="component" value="Unassembled WGS sequence"/>
</dbReference>
<dbReference type="EMBL" id="JBEWZF010000003">
    <property type="protein sequence ID" value="MFL0299108.1"/>
    <property type="molecule type" value="Genomic_DNA"/>
</dbReference>
<dbReference type="Gene3D" id="1.20.1440.60">
    <property type="entry name" value="23S rRNA-intervening sequence"/>
    <property type="match status" value="1"/>
</dbReference>
<sequence>MKIRTFEDLLVWQKAIAHTIEIYKRFQLVSDFGFKNQIQRASISISNNIAEGFERGSDRDFRRFLFIAQGSCSEVKSMLYIALKLHYISKDDFSALYGQLNEIGKMLFGLIKTLNSSEIRKYRAD</sequence>
<evidence type="ECO:0000313" key="1">
    <source>
        <dbReference type="EMBL" id="MFL0299108.1"/>
    </source>
</evidence>
<dbReference type="CDD" id="cd16377">
    <property type="entry name" value="23S_rRNA_IVP_like"/>
    <property type="match status" value="1"/>
</dbReference>
<organism evidence="1 2">
    <name type="scientific">Aquirufa novilacunae</name>
    <dbReference type="NCBI Taxonomy" id="3139305"/>
    <lineage>
        <taxon>Bacteria</taxon>
        <taxon>Pseudomonadati</taxon>
        <taxon>Bacteroidota</taxon>
        <taxon>Cytophagia</taxon>
        <taxon>Cytophagales</taxon>
        <taxon>Flectobacillaceae</taxon>
        <taxon>Aquirufa</taxon>
    </lineage>
</organism>
<dbReference type="RefSeq" id="WP_406800834.1">
    <property type="nucleotide sequence ID" value="NZ_JBEWZF010000003.1"/>
</dbReference>
<dbReference type="NCBIfam" id="TIGR02436">
    <property type="entry name" value="four helix bundle protein"/>
    <property type="match status" value="1"/>
</dbReference>
<accession>A0ABW8U4Q5</accession>
<dbReference type="InterPro" id="IPR036583">
    <property type="entry name" value="23S_rRNA_IVS_sf"/>
</dbReference>